<dbReference type="AlphaFoldDB" id="A0A0A7LI26"/>
<dbReference type="GO" id="GO:0003676">
    <property type="term" value="F:nucleic acid binding"/>
    <property type="evidence" value="ECO:0007669"/>
    <property type="project" value="InterPro"/>
</dbReference>
<dbReference type="Gene3D" id="2.20.25.10">
    <property type="match status" value="1"/>
</dbReference>
<keyword evidence="13" id="KW-1185">Reference proteome</keyword>
<dbReference type="GO" id="GO:0008270">
    <property type="term" value="F:zinc ion binding"/>
    <property type="evidence" value="ECO:0007669"/>
    <property type="project" value="UniProtKB-KW"/>
</dbReference>
<feature type="binding site" evidence="8">
    <location>
        <position position="19"/>
    </location>
    <ligand>
        <name>Zn(2+)</name>
        <dbReference type="ChEBI" id="CHEBI:29105"/>
        <label>1</label>
    </ligand>
</feature>
<feature type="binding site" evidence="8">
    <location>
        <position position="21"/>
    </location>
    <ligand>
        <name>Zn(2+)</name>
        <dbReference type="ChEBI" id="CHEBI:29105"/>
        <label>1</label>
    </ligand>
</feature>
<dbReference type="NCBIfam" id="TIGR01384">
    <property type="entry name" value="TFS_arch"/>
    <property type="match status" value="1"/>
</dbReference>
<dbReference type="Pfam" id="PF01096">
    <property type="entry name" value="Zn_ribbon_TFIIS"/>
    <property type="match status" value="1"/>
</dbReference>
<evidence type="ECO:0000313" key="12">
    <source>
        <dbReference type="EMBL" id="AIZ57146.1"/>
    </source>
</evidence>
<evidence type="ECO:0000256" key="5">
    <source>
        <dbReference type="ARBA" id="ARBA00023015"/>
    </source>
</evidence>
<evidence type="ECO:0000256" key="8">
    <source>
        <dbReference type="PIRSR" id="PIRSR005586-1"/>
    </source>
</evidence>
<dbReference type="Proteomes" id="UP000030787">
    <property type="component" value="Chromosome"/>
</dbReference>
<evidence type="ECO:0000256" key="3">
    <source>
        <dbReference type="ARBA" id="ARBA00022771"/>
    </source>
</evidence>
<dbReference type="PROSITE" id="PS51133">
    <property type="entry name" value="ZF_TFIIS_2"/>
    <property type="match status" value="1"/>
</dbReference>
<evidence type="ECO:0000313" key="13">
    <source>
        <dbReference type="Proteomes" id="UP000030787"/>
    </source>
</evidence>
<dbReference type="PIRSF" id="PIRSF005586">
    <property type="entry name" value="RNApol_RpoM"/>
    <property type="match status" value="1"/>
</dbReference>
<gene>
    <name evidence="12" type="primary">rpoM</name>
    <name evidence="12" type="ORF">Mpt1_c12840</name>
</gene>
<dbReference type="PROSITE" id="PS01030">
    <property type="entry name" value="RNA_POL_M_15KD"/>
    <property type="match status" value="1"/>
</dbReference>
<dbReference type="SUPFAM" id="SSF57783">
    <property type="entry name" value="Zinc beta-ribbon"/>
    <property type="match status" value="1"/>
</dbReference>
<dbReference type="GO" id="GO:0006355">
    <property type="term" value="P:regulation of DNA-templated transcription"/>
    <property type="evidence" value="ECO:0007669"/>
    <property type="project" value="InterPro"/>
</dbReference>
<feature type="binding site" evidence="8">
    <location>
        <position position="88"/>
    </location>
    <ligand>
        <name>Zn(2+)</name>
        <dbReference type="ChEBI" id="CHEBI:29105"/>
        <label>2</label>
    </ligand>
</feature>
<dbReference type="InterPro" id="IPR019761">
    <property type="entry name" value="DNA-dir_RNA_pol-M_15_CS"/>
</dbReference>
<feature type="binding site" evidence="8">
    <location>
        <position position="6"/>
    </location>
    <ligand>
        <name>Zn(2+)</name>
        <dbReference type="ChEBI" id="CHEBI:29105"/>
        <label>1</label>
    </ligand>
</feature>
<dbReference type="HOGENOM" id="CLU_093932_3_2_2"/>
<feature type="zinc finger region" description="C4-type" evidence="9">
    <location>
        <begin position="3"/>
        <end position="21"/>
    </location>
</feature>
<accession>A0A0A7LI26</accession>
<dbReference type="PANTHER" id="PTHR11239">
    <property type="entry name" value="DNA-DIRECTED RNA POLYMERASE"/>
    <property type="match status" value="1"/>
</dbReference>
<feature type="binding site" evidence="8">
    <location>
        <position position="63"/>
    </location>
    <ligand>
        <name>Zn(2+)</name>
        <dbReference type="ChEBI" id="CHEBI:29105"/>
        <label>2</label>
    </ligand>
</feature>
<protein>
    <recommendedName>
        <fullName evidence="1">Transcription factor S</fullName>
    </recommendedName>
    <alternativeName>
        <fullName evidence="7">Transcription elongation factor IIS/RNA polymerase subunit homolog</fullName>
    </alternativeName>
</protein>
<proteinExistence type="inferred from homology"/>
<evidence type="ECO:0000256" key="4">
    <source>
        <dbReference type="ARBA" id="ARBA00022833"/>
    </source>
</evidence>
<evidence type="ECO:0000256" key="2">
    <source>
        <dbReference type="ARBA" id="ARBA00022723"/>
    </source>
</evidence>
<name>A0A0A7LI26_9ARCH</name>
<dbReference type="PANTHER" id="PTHR11239:SF12">
    <property type="entry name" value="DNA-DIRECTED RNA POLYMERASE III SUBUNIT RPC10"/>
    <property type="match status" value="1"/>
</dbReference>
<keyword evidence="5" id="KW-0805">Transcription regulation</keyword>
<evidence type="ECO:0000256" key="9">
    <source>
        <dbReference type="PIRSR" id="PIRSR005586-2"/>
    </source>
</evidence>
<feature type="binding site" evidence="8">
    <location>
        <position position="3"/>
    </location>
    <ligand>
        <name>Zn(2+)</name>
        <dbReference type="ChEBI" id="CHEBI:29105"/>
        <label>1</label>
    </ligand>
</feature>
<dbReference type="InterPro" id="IPR012164">
    <property type="entry name" value="Rpa12/Rpb9/Rpc10/TFS"/>
</dbReference>
<dbReference type="KEGG" id="mear:Mpt1_c12840"/>
<dbReference type="SMART" id="SM00661">
    <property type="entry name" value="RPOL9"/>
    <property type="match status" value="1"/>
</dbReference>
<dbReference type="InterPro" id="IPR001222">
    <property type="entry name" value="Znf_TFIIS"/>
</dbReference>
<dbReference type="STRING" id="1577791.Mpt1_c12840"/>
<evidence type="ECO:0000256" key="6">
    <source>
        <dbReference type="ARBA" id="ARBA00023163"/>
    </source>
</evidence>
<evidence type="ECO:0000256" key="7">
    <source>
        <dbReference type="ARBA" id="ARBA00032962"/>
    </source>
</evidence>
<evidence type="ECO:0000256" key="10">
    <source>
        <dbReference type="RuleBase" id="RU003474"/>
    </source>
</evidence>
<dbReference type="InterPro" id="IPR006288">
    <property type="entry name" value="TFS"/>
</dbReference>
<dbReference type="GO" id="GO:0006351">
    <property type="term" value="P:DNA-templated transcription"/>
    <property type="evidence" value="ECO:0007669"/>
    <property type="project" value="InterPro"/>
</dbReference>
<comment type="similarity">
    <text evidence="10">Belongs to the archaeal rpoM/eukaryotic RPA12/RPB9/RPC11 RNA polymerase family.</text>
</comment>
<dbReference type="InterPro" id="IPR001529">
    <property type="entry name" value="Zn_ribbon_RPB9"/>
</dbReference>
<keyword evidence="6 10" id="KW-0804">Transcription</keyword>
<keyword evidence="3 9" id="KW-0863">Zinc-finger</keyword>
<sequence length="98" mass="11158">MFCSTCGSMMFPKDGVYVCSCGHKKEIKGKAQVFVTDSEDRETTVITENVATLPKTRIACPECSNGEAYFVIRQTRAADEPETRIYRCCKCSYSWREY</sequence>
<keyword evidence="2 8" id="KW-0479">Metal-binding</keyword>
<dbReference type="GO" id="GO:0003899">
    <property type="term" value="F:DNA-directed RNA polymerase activity"/>
    <property type="evidence" value="ECO:0007669"/>
    <property type="project" value="InterPro"/>
</dbReference>
<feature type="binding site" evidence="8">
    <location>
        <position position="91"/>
    </location>
    <ligand>
        <name>Zn(2+)</name>
        <dbReference type="ChEBI" id="CHEBI:29105"/>
        <label>2</label>
    </ligand>
</feature>
<evidence type="ECO:0000256" key="1">
    <source>
        <dbReference type="ARBA" id="ARBA00018272"/>
    </source>
</evidence>
<feature type="domain" description="TFIIS-type" evidence="11">
    <location>
        <begin position="56"/>
        <end position="96"/>
    </location>
</feature>
<keyword evidence="12" id="KW-0548">Nucleotidyltransferase</keyword>
<keyword evidence="4 8" id="KW-0862">Zinc</keyword>
<dbReference type="SMART" id="SM00440">
    <property type="entry name" value="ZnF_C2C2"/>
    <property type="match status" value="1"/>
</dbReference>
<keyword evidence="12" id="KW-0808">Transferase</keyword>
<evidence type="ECO:0000259" key="11">
    <source>
        <dbReference type="PROSITE" id="PS51133"/>
    </source>
</evidence>
<dbReference type="EMBL" id="CP010070">
    <property type="protein sequence ID" value="AIZ57146.1"/>
    <property type="molecule type" value="Genomic_DNA"/>
</dbReference>
<reference evidence="12 13" key="1">
    <citation type="journal article" date="2014" name="Appl. Environ. Microbiol.">
        <title>Comparative Genome Analysis of 'Candidatus Methanoplasma termitum' Indicates a New Mode of Energy Metabolism in the Seventh Order of Methanogens.</title>
        <authorList>
            <person name="Lang K."/>
            <person name="Schuldes J."/>
            <person name="Klingl A."/>
            <person name="Poehlein A."/>
            <person name="Daniel R."/>
            <person name="Brune A."/>
        </authorList>
    </citation>
    <scope>NUCLEOTIDE SEQUENCE [LARGE SCALE GENOMIC DNA]</scope>
    <source>
        <strain evidence="13">Mpt1</strain>
    </source>
</reference>
<dbReference type="CDD" id="cd10511">
    <property type="entry name" value="Zn-ribbon_TFS"/>
    <property type="match status" value="1"/>
</dbReference>
<feature type="binding site" evidence="8">
    <location>
        <position position="60"/>
    </location>
    <ligand>
        <name>Zn(2+)</name>
        <dbReference type="ChEBI" id="CHEBI:29105"/>
        <label>2</label>
    </ligand>
</feature>
<dbReference type="PROSITE" id="PS00466">
    <property type="entry name" value="ZF_TFIIS_1"/>
    <property type="match status" value="1"/>
</dbReference>
<organism evidence="12 13">
    <name type="scientific">Candidatus Methanoplasma termitum</name>
    <dbReference type="NCBI Taxonomy" id="1577791"/>
    <lineage>
        <taxon>Archaea</taxon>
        <taxon>Methanobacteriati</taxon>
        <taxon>Thermoplasmatota</taxon>
        <taxon>Thermoplasmata</taxon>
        <taxon>Methanomassiliicoccales</taxon>
        <taxon>Methanomassiliicoccaceae</taxon>
        <taxon>Candidatus Methanoplasma</taxon>
    </lineage>
</organism>